<organism evidence="1">
    <name type="scientific">marine sediment metagenome</name>
    <dbReference type="NCBI Taxonomy" id="412755"/>
    <lineage>
        <taxon>unclassified sequences</taxon>
        <taxon>metagenomes</taxon>
        <taxon>ecological metagenomes</taxon>
    </lineage>
</organism>
<comment type="caution">
    <text evidence="1">The sequence shown here is derived from an EMBL/GenBank/DDBJ whole genome shotgun (WGS) entry which is preliminary data.</text>
</comment>
<feature type="non-terminal residue" evidence="1">
    <location>
        <position position="1"/>
    </location>
</feature>
<dbReference type="EMBL" id="BARU01024199">
    <property type="protein sequence ID" value="GAH47848.1"/>
    <property type="molecule type" value="Genomic_DNA"/>
</dbReference>
<evidence type="ECO:0000313" key="1">
    <source>
        <dbReference type="EMBL" id="GAH47848.1"/>
    </source>
</evidence>
<protein>
    <submittedName>
        <fullName evidence="1">Uncharacterized protein</fullName>
    </submittedName>
</protein>
<accession>X1HRD2</accession>
<dbReference type="AlphaFoldDB" id="X1HRD2"/>
<reference evidence="1" key="1">
    <citation type="journal article" date="2014" name="Front. Microbiol.">
        <title>High frequency of phylogenetically diverse reductive dehalogenase-homologous genes in deep subseafloor sedimentary metagenomes.</title>
        <authorList>
            <person name="Kawai M."/>
            <person name="Futagami T."/>
            <person name="Toyoda A."/>
            <person name="Takaki Y."/>
            <person name="Nishi S."/>
            <person name="Hori S."/>
            <person name="Arai W."/>
            <person name="Tsubouchi T."/>
            <person name="Morono Y."/>
            <person name="Uchiyama I."/>
            <person name="Ito T."/>
            <person name="Fujiyama A."/>
            <person name="Inagaki F."/>
            <person name="Takami H."/>
        </authorList>
    </citation>
    <scope>NUCLEOTIDE SEQUENCE</scope>
    <source>
        <strain evidence="1">Expedition CK06-06</strain>
    </source>
</reference>
<sequence length="67" mass="7521">FDDLDGPVVVVGSRNWITPAAELEETFFPQKEWILDAVHERLIGLQSHEVSTNQSIGEMNTRNRAGV</sequence>
<name>X1HRD2_9ZZZZ</name>
<gene>
    <name evidence="1" type="ORF">S03H2_39176</name>
</gene>
<proteinExistence type="predicted"/>